<keyword evidence="3" id="KW-1185">Reference proteome</keyword>
<evidence type="ECO:0000313" key="3">
    <source>
        <dbReference type="Proteomes" id="UP000499080"/>
    </source>
</evidence>
<gene>
    <name evidence="2" type="ORF">AVEN_157248_1</name>
</gene>
<accession>A0A4Y2AGL2</accession>
<evidence type="ECO:0000256" key="1">
    <source>
        <dbReference type="SAM" id="MobiDB-lite"/>
    </source>
</evidence>
<dbReference type="AlphaFoldDB" id="A0A4Y2AGL2"/>
<dbReference type="Proteomes" id="UP000499080">
    <property type="component" value="Unassembled WGS sequence"/>
</dbReference>
<organism evidence="2 3">
    <name type="scientific">Araneus ventricosus</name>
    <name type="common">Orbweaver spider</name>
    <name type="synonym">Epeira ventricosa</name>
    <dbReference type="NCBI Taxonomy" id="182803"/>
    <lineage>
        <taxon>Eukaryota</taxon>
        <taxon>Metazoa</taxon>
        <taxon>Ecdysozoa</taxon>
        <taxon>Arthropoda</taxon>
        <taxon>Chelicerata</taxon>
        <taxon>Arachnida</taxon>
        <taxon>Araneae</taxon>
        <taxon>Araneomorphae</taxon>
        <taxon>Entelegynae</taxon>
        <taxon>Araneoidea</taxon>
        <taxon>Araneidae</taxon>
        <taxon>Araneus</taxon>
    </lineage>
</organism>
<name>A0A4Y2AGL2_ARAVE</name>
<sequence>MSFTNAPLPKNGVVALHSIPFSSQWTLHSILGKSFTPAPRKPETHPLRVTPILNLTFRPLTTDSRSPTDENGYPLSFNSDIALLHANGTVALHSIFQPIHPSGSISGHSTQTAEPSATGHSDLHCTCFYSPPAPISSRASPHVFSRLWPGSPNGAVFWNSKIQLSSVFLTSDGFWSGALVIWFSYINVPFRSNTRAFFGRISSMRADTSDDEKDTPELAPPPQTSAPRQREDI</sequence>
<comment type="caution">
    <text evidence="2">The sequence shown here is derived from an EMBL/GenBank/DDBJ whole genome shotgun (WGS) entry which is preliminary data.</text>
</comment>
<dbReference type="EMBL" id="BGPR01156452">
    <property type="protein sequence ID" value="GBL79001.1"/>
    <property type="molecule type" value="Genomic_DNA"/>
</dbReference>
<reference evidence="2 3" key="1">
    <citation type="journal article" date="2019" name="Sci. Rep.">
        <title>Orb-weaving spider Araneus ventricosus genome elucidates the spidroin gene catalogue.</title>
        <authorList>
            <person name="Kono N."/>
            <person name="Nakamura H."/>
            <person name="Ohtoshi R."/>
            <person name="Moran D.A.P."/>
            <person name="Shinohara A."/>
            <person name="Yoshida Y."/>
            <person name="Fujiwara M."/>
            <person name="Mori M."/>
            <person name="Tomita M."/>
            <person name="Arakawa K."/>
        </authorList>
    </citation>
    <scope>NUCLEOTIDE SEQUENCE [LARGE SCALE GENOMIC DNA]</scope>
</reference>
<feature type="region of interest" description="Disordered" evidence="1">
    <location>
        <begin position="205"/>
        <end position="233"/>
    </location>
</feature>
<evidence type="ECO:0000313" key="2">
    <source>
        <dbReference type="EMBL" id="GBL79001.1"/>
    </source>
</evidence>
<proteinExistence type="predicted"/>
<protein>
    <submittedName>
        <fullName evidence="2">Uncharacterized protein</fullName>
    </submittedName>
</protein>